<sequence>MPLLTALRTASFTGPPLADGHILLHHLKKQFDHL</sequence>
<dbReference type="AlphaFoldDB" id="A0A379G5Q9"/>
<gene>
    <name evidence="1" type="ORF">NCTC12026_02356</name>
</gene>
<dbReference type="EMBL" id="UGUA01000002">
    <property type="protein sequence ID" value="SUC35953.1"/>
    <property type="molecule type" value="Genomic_DNA"/>
</dbReference>
<name>A0A379G5Q9_9GAMM</name>
<dbReference type="Proteomes" id="UP000255129">
    <property type="component" value="Unassembled WGS sequence"/>
</dbReference>
<reference evidence="1 2" key="1">
    <citation type="submission" date="2018-06" db="EMBL/GenBank/DDBJ databases">
        <authorList>
            <consortium name="Pathogen Informatics"/>
            <person name="Doyle S."/>
        </authorList>
    </citation>
    <scope>NUCLEOTIDE SEQUENCE [LARGE SCALE GENOMIC DNA]</scope>
    <source>
        <strain evidence="1 2">NCTC12026</strain>
    </source>
</reference>
<proteinExistence type="predicted"/>
<protein>
    <submittedName>
        <fullName evidence="1">Uncharacterized protein</fullName>
    </submittedName>
</protein>
<organism evidence="1 2">
    <name type="scientific">Providencia rustigianii</name>
    <dbReference type="NCBI Taxonomy" id="158850"/>
    <lineage>
        <taxon>Bacteria</taxon>
        <taxon>Pseudomonadati</taxon>
        <taxon>Pseudomonadota</taxon>
        <taxon>Gammaproteobacteria</taxon>
        <taxon>Enterobacterales</taxon>
        <taxon>Morganellaceae</taxon>
        <taxon>Providencia</taxon>
    </lineage>
</organism>
<accession>A0A379G5Q9</accession>
<evidence type="ECO:0000313" key="2">
    <source>
        <dbReference type="Proteomes" id="UP000255129"/>
    </source>
</evidence>
<evidence type="ECO:0000313" key="1">
    <source>
        <dbReference type="EMBL" id="SUC35953.1"/>
    </source>
</evidence>